<proteinExistence type="predicted"/>
<accession>A0A1J4PRY3</accession>
<feature type="compositionally biased region" description="Low complexity" evidence="1">
    <location>
        <begin position="38"/>
        <end position="60"/>
    </location>
</feature>
<dbReference type="Proteomes" id="UP000034838">
    <property type="component" value="Unassembled WGS sequence"/>
</dbReference>
<name>A0A1J4PRY3_9ACTN</name>
<feature type="region of interest" description="Disordered" evidence="1">
    <location>
        <begin position="1"/>
        <end position="82"/>
    </location>
</feature>
<organism evidence="2 3">
    <name type="scientific">Streptomyces malaysiense</name>
    <dbReference type="NCBI Taxonomy" id="1428626"/>
    <lineage>
        <taxon>Bacteria</taxon>
        <taxon>Bacillati</taxon>
        <taxon>Actinomycetota</taxon>
        <taxon>Actinomycetes</taxon>
        <taxon>Kitasatosporales</taxon>
        <taxon>Streptomycetaceae</taxon>
        <taxon>Streptomyces</taxon>
    </lineage>
</organism>
<dbReference type="AlphaFoldDB" id="A0A1J4PRY3"/>
<evidence type="ECO:0000313" key="3">
    <source>
        <dbReference type="Proteomes" id="UP000034838"/>
    </source>
</evidence>
<sequence>MTSENAPATRSGTVLGTPGGPHAPYAGRHRVPPDPLRADPGPTAVGTPAGPAGRRPGHATGVRRREPSRAPGRLPAGAPGAG</sequence>
<dbReference type="EMBL" id="LBDA02000094">
    <property type="protein sequence ID" value="OIK23667.1"/>
    <property type="molecule type" value="Genomic_DNA"/>
</dbReference>
<keyword evidence="3" id="KW-1185">Reference proteome</keyword>
<feature type="compositionally biased region" description="Polar residues" evidence="1">
    <location>
        <begin position="1"/>
        <end position="14"/>
    </location>
</feature>
<dbReference type="RefSeq" id="WP_046420525.1">
    <property type="nucleotide sequence ID" value="NZ_LBDA02000094.1"/>
</dbReference>
<evidence type="ECO:0000256" key="1">
    <source>
        <dbReference type="SAM" id="MobiDB-lite"/>
    </source>
</evidence>
<reference evidence="2" key="1">
    <citation type="submission" date="2016-10" db="EMBL/GenBank/DDBJ databases">
        <title>Genome sequence of Streptomyces malaysiense MUSC 136.</title>
        <authorList>
            <person name="Lee L.-H."/>
            <person name="Ser H.-L."/>
        </authorList>
    </citation>
    <scope>NUCLEOTIDE SEQUENCE [LARGE SCALE GENOMIC DNA]</scope>
    <source>
        <strain evidence="2">MUSC 136</strain>
    </source>
</reference>
<evidence type="ECO:0000313" key="2">
    <source>
        <dbReference type="EMBL" id="OIK23667.1"/>
    </source>
</evidence>
<protein>
    <submittedName>
        <fullName evidence="2">Uncharacterized protein</fullName>
    </submittedName>
</protein>
<gene>
    <name evidence="2" type="ORF">VT52_031365</name>
</gene>
<feature type="compositionally biased region" description="Low complexity" evidence="1">
    <location>
        <begin position="69"/>
        <end position="82"/>
    </location>
</feature>
<comment type="caution">
    <text evidence="2">The sequence shown here is derived from an EMBL/GenBank/DDBJ whole genome shotgun (WGS) entry which is preliminary data.</text>
</comment>